<sequence length="200" mass="22975">MPVVNLQEMARLLDVSLPTMRDLTVRYPDMPILQRGGAGTPWQFDAEEVRAFISAKREDEAEAERTRSAELAQLSLLDAGLREPSERELGSKDFGQEIKNARDLDRLKKERSFLLDKSQIRFLLDRTWRELTQALGAMPVQMGRRHNLPDAVVRDMRRFVQDQQTVLRDRLVSLLSPELREGDQEEGADEEDQAQPDTLC</sequence>
<dbReference type="Proteomes" id="UP000005324">
    <property type="component" value="Unassembled WGS sequence"/>
</dbReference>
<feature type="compositionally biased region" description="Acidic residues" evidence="1">
    <location>
        <begin position="183"/>
        <end position="194"/>
    </location>
</feature>
<dbReference type="EMBL" id="ADVL01000791">
    <property type="protein sequence ID" value="EFH09399.1"/>
    <property type="molecule type" value="Genomic_DNA"/>
</dbReference>
<evidence type="ECO:0000313" key="3">
    <source>
        <dbReference type="Proteomes" id="UP000005324"/>
    </source>
</evidence>
<evidence type="ECO:0000256" key="1">
    <source>
        <dbReference type="SAM" id="MobiDB-lite"/>
    </source>
</evidence>
<dbReference type="AlphaFoldDB" id="D5RTG8"/>
<protein>
    <recommendedName>
        <fullName evidence="4">Phage DNA packaging protein Nu1</fullName>
    </recommendedName>
</protein>
<evidence type="ECO:0000313" key="2">
    <source>
        <dbReference type="EMBL" id="EFH09399.1"/>
    </source>
</evidence>
<proteinExistence type="predicted"/>
<name>D5RTG8_9PROT</name>
<accession>D5RTG8</accession>
<evidence type="ECO:0008006" key="4">
    <source>
        <dbReference type="Google" id="ProtNLM"/>
    </source>
</evidence>
<organism evidence="2 3">
    <name type="scientific">Pseudoroseomonas cervicalis ATCC 49957</name>
    <dbReference type="NCBI Taxonomy" id="525371"/>
    <lineage>
        <taxon>Bacteria</taxon>
        <taxon>Pseudomonadati</taxon>
        <taxon>Pseudomonadota</taxon>
        <taxon>Alphaproteobacteria</taxon>
        <taxon>Acetobacterales</taxon>
        <taxon>Roseomonadaceae</taxon>
        <taxon>Roseomonas</taxon>
    </lineage>
</organism>
<feature type="region of interest" description="Disordered" evidence="1">
    <location>
        <begin position="178"/>
        <end position="200"/>
    </location>
</feature>
<reference evidence="2 3" key="1">
    <citation type="submission" date="2010-04" db="EMBL/GenBank/DDBJ databases">
        <authorList>
            <person name="Qin X."/>
            <person name="Bachman B."/>
            <person name="Battles P."/>
            <person name="Bell A."/>
            <person name="Bess C."/>
            <person name="Bickham C."/>
            <person name="Chaboub L."/>
            <person name="Chen D."/>
            <person name="Coyle M."/>
            <person name="Deiros D.R."/>
            <person name="Dinh H."/>
            <person name="Forbes L."/>
            <person name="Fowler G."/>
            <person name="Francisco L."/>
            <person name="Fu Q."/>
            <person name="Gubbala S."/>
            <person name="Hale W."/>
            <person name="Han Y."/>
            <person name="Hemphill L."/>
            <person name="Highlander S.K."/>
            <person name="Hirani K."/>
            <person name="Hogues M."/>
            <person name="Jackson L."/>
            <person name="Jakkamsetti A."/>
            <person name="Javaid M."/>
            <person name="Jiang H."/>
            <person name="Korchina V."/>
            <person name="Kovar C."/>
            <person name="Lara F."/>
            <person name="Lee S."/>
            <person name="Mata R."/>
            <person name="Mathew T."/>
            <person name="Moen C."/>
            <person name="Morales K."/>
            <person name="Munidasa M."/>
            <person name="Nazareth L."/>
            <person name="Ngo R."/>
            <person name="Nguyen L."/>
            <person name="Okwuonu G."/>
            <person name="Ongeri F."/>
            <person name="Patil S."/>
            <person name="Petrosino J."/>
            <person name="Pham C."/>
            <person name="Pham P."/>
            <person name="Pu L.-L."/>
            <person name="Puazo M."/>
            <person name="Raj R."/>
            <person name="Reid J."/>
            <person name="Rouhana J."/>
            <person name="Saada N."/>
            <person name="Shang Y."/>
            <person name="Simmons D."/>
            <person name="Thornton R."/>
            <person name="Warren J."/>
            <person name="Weissenberger G."/>
            <person name="Zhang J."/>
            <person name="Zhang L."/>
            <person name="Zhou C."/>
            <person name="Zhu D."/>
            <person name="Muzny D."/>
            <person name="Worley K."/>
            <person name="Gibbs R."/>
        </authorList>
    </citation>
    <scope>NUCLEOTIDE SEQUENCE [LARGE SCALE GENOMIC DNA]</scope>
    <source>
        <strain evidence="2 3">ATCC 49957</strain>
    </source>
</reference>
<keyword evidence="3" id="KW-1185">Reference proteome</keyword>
<dbReference type="InterPro" id="IPR036388">
    <property type="entry name" value="WH-like_DNA-bd_sf"/>
</dbReference>
<gene>
    <name evidence="2" type="ORF">HMPREF0731_4380</name>
</gene>
<dbReference type="Gene3D" id="1.10.10.10">
    <property type="entry name" value="Winged helix-like DNA-binding domain superfamily/Winged helix DNA-binding domain"/>
    <property type="match status" value="1"/>
</dbReference>
<dbReference type="HOGENOM" id="CLU_1365336_0_0_5"/>
<comment type="caution">
    <text evidence="2">The sequence shown here is derived from an EMBL/GenBank/DDBJ whole genome shotgun (WGS) entry which is preliminary data.</text>
</comment>